<dbReference type="PATRIC" id="fig|1072256.5.peg.1594"/>
<feature type="domain" description="Aminoglycoside phosphotransferase" evidence="1">
    <location>
        <begin position="113"/>
        <end position="304"/>
    </location>
</feature>
<evidence type="ECO:0000313" key="2">
    <source>
        <dbReference type="EMBL" id="AKK11600.1"/>
    </source>
</evidence>
<evidence type="ECO:0000259" key="1">
    <source>
        <dbReference type="Pfam" id="PF01636"/>
    </source>
</evidence>
<dbReference type="OrthoDB" id="3787729at2"/>
<dbReference type="InterPro" id="IPR002575">
    <property type="entry name" value="Aminoglycoside_PTrfase"/>
</dbReference>
<dbReference type="RefSeq" id="WP_047259979.1">
    <property type="nucleotide sequence ID" value="NZ_CP011546.1"/>
</dbReference>
<reference evidence="3" key="2">
    <citation type="submission" date="2015-05" db="EMBL/GenBank/DDBJ databases">
        <title>Complete genome sequence of Corynebacterium uterequi DSM 45634, isolated from the uterus of a maiden mare.</title>
        <authorList>
            <person name="Ruckert C."/>
            <person name="Albersmeier A."/>
            <person name="Winkler A."/>
            <person name="Tauch A."/>
        </authorList>
    </citation>
    <scope>NUCLEOTIDE SEQUENCE [LARGE SCALE GENOMIC DNA]</scope>
    <source>
        <strain evidence="3">DSM 45634</strain>
    </source>
</reference>
<organism evidence="2 3">
    <name type="scientific">Corynebacterium uterequi</name>
    <dbReference type="NCBI Taxonomy" id="1072256"/>
    <lineage>
        <taxon>Bacteria</taxon>
        <taxon>Bacillati</taxon>
        <taxon>Actinomycetota</taxon>
        <taxon>Actinomycetes</taxon>
        <taxon>Mycobacteriales</taxon>
        <taxon>Corynebacteriaceae</taxon>
        <taxon>Corynebacterium</taxon>
    </lineage>
</organism>
<dbReference type="EMBL" id="CP011546">
    <property type="protein sequence ID" value="AKK11600.1"/>
    <property type="molecule type" value="Genomic_DNA"/>
</dbReference>
<sequence length="379" mass="40905">MSIADMLMGSRFYGAKSEAIDAVDVVDSRDTPAGLWAVVRVHHGTTSDLYQVLLDGDVDVLGQRATEYGQALAAGTPLGAGQLTGQAPIAGESGRVLTGEQSNTSLLFDSAMVKVFRRLEPGLSPDVELLSRLGDCPHVAPVRGWVTHTLGGQDYTLAMVQDFVHGGRDGWALALDYAARGESFAAEATALGRAMRAVHDALAREFGTKTVPGEEVASRLSGQARALATRVPQLKDYLPQVLDSYDELRGTDVSVQRIHGDLHLGQTLRTHQRYVLIDFEGEPARPLAERRRPDSPLRDVAGMVRSLDYAAHFNGTADTGWSAEATEALLAGYGVQPGPLLDAYLVDKALYEVDYEANNRPDWVRIPLGAVERIMSARA</sequence>
<dbReference type="KEGG" id="cut:CUTER_08075"/>
<dbReference type="Pfam" id="PF01636">
    <property type="entry name" value="APH"/>
    <property type="match status" value="1"/>
</dbReference>
<dbReference type="Gene3D" id="3.90.1200.10">
    <property type="match status" value="1"/>
</dbReference>
<evidence type="ECO:0000313" key="3">
    <source>
        <dbReference type="Proteomes" id="UP000035548"/>
    </source>
</evidence>
<dbReference type="AlphaFoldDB" id="A0A0G3HFQ3"/>
<dbReference type="InterPro" id="IPR011009">
    <property type="entry name" value="Kinase-like_dom_sf"/>
</dbReference>
<dbReference type="STRING" id="1072256.CUTER_08075"/>
<dbReference type="Proteomes" id="UP000035548">
    <property type="component" value="Chromosome"/>
</dbReference>
<protein>
    <recommendedName>
        <fullName evidence="1">Aminoglycoside phosphotransferase domain-containing protein</fullName>
    </recommendedName>
</protein>
<dbReference type="SUPFAM" id="SSF56112">
    <property type="entry name" value="Protein kinase-like (PK-like)"/>
    <property type="match status" value="1"/>
</dbReference>
<name>A0A0G3HFQ3_9CORY</name>
<reference evidence="2 3" key="1">
    <citation type="journal article" date="2015" name="Genome Announc.">
        <title>Virulence Factor Genes Detected in the Complete Genome Sequence of Corynebacterium uterequi DSM 45634, Isolated from the Uterus of a Maiden Mare.</title>
        <authorList>
            <person name="Ruckert C."/>
            <person name="Kriete M."/>
            <person name="Jaenicke S."/>
            <person name="Winkler A."/>
            <person name="Tauch A."/>
        </authorList>
    </citation>
    <scope>NUCLEOTIDE SEQUENCE [LARGE SCALE GENOMIC DNA]</scope>
    <source>
        <strain evidence="2 3">DSM 45634</strain>
    </source>
</reference>
<keyword evidence="3" id="KW-1185">Reference proteome</keyword>
<gene>
    <name evidence="2" type="ORF">CUTER_08075</name>
</gene>
<proteinExistence type="predicted"/>
<accession>A0A0G3HFQ3</accession>